<keyword evidence="3 5" id="KW-1133">Transmembrane helix</keyword>
<dbReference type="EMBL" id="BOVK01000023">
    <property type="protein sequence ID" value="GIQ69068.1"/>
    <property type="molecule type" value="Genomic_DNA"/>
</dbReference>
<sequence length="126" mass="13888">MVWLWLVGRVIFAVFFIYCGVNHFLNFRSMTQYAAYKKIPAPGLGVFVSGLLLIGGGLSILTGYLIQPALIALAVFLIASAVTIHDFWTLEDATARMGDMNQFLKNVALAAACLMLLEVTNWTWGL</sequence>
<evidence type="ECO:0000313" key="6">
    <source>
        <dbReference type="EMBL" id="GIQ69068.1"/>
    </source>
</evidence>
<dbReference type="GO" id="GO:0016020">
    <property type="term" value="C:membrane"/>
    <property type="evidence" value="ECO:0007669"/>
    <property type="project" value="UniProtKB-SubCell"/>
</dbReference>
<feature type="transmembrane region" description="Helical" evidence="5">
    <location>
        <begin position="103"/>
        <end position="124"/>
    </location>
</feature>
<feature type="transmembrane region" description="Helical" evidence="5">
    <location>
        <begin position="64"/>
        <end position="82"/>
    </location>
</feature>
<gene>
    <name evidence="6" type="ORF">XYCOK13_18920</name>
</gene>
<dbReference type="AlphaFoldDB" id="A0A8J4H5I7"/>
<evidence type="ECO:0000256" key="5">
    <source>
        <dbReference type="SAM" id="Phobius"/>
    </source>
</evidence>
<evidence type="ECO:0000256" key="2">
    <source>
        <dbReference type="ARBA" id="ARBA00022692"/>
    </source>
</evidence>
<evidence type="ECO:0000313" key="7">
    <source>
        <dbReference type="Proteomes" id="UP000677918"/>
    </source>
</evidence>
<organism evidence="6 7">
    <name type="scientific">Xylanibacillus composti</name>
    <dbReference type="NCBI Taxonomy" id="1572762"/>
    <lineage>
        <taxon>Bacteria</taxon>
        <taxon>Bacillati</taxon>
        <taxon>Bacillota</taxon>
        <taxon>Bacilli</taxon>
        <taxon>Bacillales</taxon>
        <taxon>Paenibacillaceae</taxon>
        <taxon>Xylanibacillus</taxon>
    </lineage>
</organism>
<comment type="subcellular location">
    <subcellularLocation>
        <location evidence="1">Membrane</location>
        <topology evidence="1">Multi-pass membrane protein</topology>
    </subcellularLocation>
</comment>
<comment type="caution">
    <text evidence="6">The sequence shown here is derived from an EMBL/GenBank/DDBJ whole genome shotgun (WGS) entry which is preliminary data.</text>
</comment>
<dbReference type="InterPro" id="IPR032808">
    <property type="entry name" value="DoxX"/>
</dbReference>
<feature type="transmembrane region" description="Helical" evidence="5">
    <location>
        <begin position="39"/>
        <end position="58"/>
    </location>
</feature>
<dbReference type="RefSeq" id="WP_213411875.1">
    <property type="nucleotide sequence ID" value="NZ_BOVK01000023.1"/>
</dbReference>
<reference evidence="6" key="1">
    <citation type="submission" date="2021-04" db="EMBL/GenBank/DDBJ databases">
        <title>Draft genome sequence of Xylanibacillus composti strain K13.</title>
        <authorList>
            <person name="Uke A."/>
            <person name="Chhe C."/>
            <person name="Baramee S."/>
            <person name="Kosugi A."/>
        </authorList>
    </citation>
    <scope>NUCLEOTIDE SEQUENCE</scope>
    <source>
        <strain evidence="6">K13</strain>
    </source>
</reference>
<keyword evidence="7" id="KW-1185">Reference proteome</keyword>
<accession>A0A8J4H5I7</accession>
<keyword evidence="4 5" id="KW-0472">Membrane</keyword>
<dbReference type="Pfam" id="PF07681">
    <property type="entry name" value="DoxX"/>
    <property type="match status" value="1"/>
</dbReference>
<keyword evidence="2 5" id="KW-0812">Transmembrane</keyword>
<dbReference type="Proteomes" id="UP000677918">
    <property type="component" value="Unassembled WGS sequence"/>
</dbReference>
<name>A0A8J4H5I7_9BACL</name>
<evidence type="ECO:0000256" key="4">
    <source>
        <dbReference type="ARBA" id="ARBA00023136"/>
    </source>
</evidence>
<feature type="transmembrane region" description="Helical" evidence="5">
    <location>
        <begin position="6"/>
        <end position="27"/>
    </location>
</feature>
<protein>
    <submittedName>
        <fullName evidence="6">Membrane protein</fullName>
    </submittedName>
</protein>
<proteinExistence type="predicted"/>
<evidence type="ECO:0000256" key="1">
    <source>
        <dbReference type="ARBA" id="ARBA00004141"/>
    </source>
</evidence>
<evidence type="ECO:0000256" key="3">
    <source>
        <dbReference type="ARBA" id="ARBA00022989"/>
    </source>
</evidence>